<protein>
    <submittedName>
        <fullName evidence="2">Uncharacterized protein</fullName>
    </submittedName>
</protein>
<evidence type="ECO:0000313" key="3">
    <source>
        <dbReference type="Proteomes" id="UP000265520"/>
    </source>
</evidence>
<feature type="non-terminal residue" evidence="2">
    <location>
        <position position="45"/>
    </location>
</feature>
<evidence type="ECO:0000256" key="1">
    <source>
        <dbReference type="SAM" id="MobiDB-lite"/>
    </source>
</evidence>
<feature type="region of interest" description="Disordered" evidence="1">
    <location>
        <begin position="1"/>
        <end position="45"/>
    </location>
</feature>
<dbReference type="EMBL" id="LXQA011271215">
    <property type="protein sequence ID" value="MCI91410.1"/>
    <property type="molecule type" value="Genomic_DNA"/>
</dbReference>
<name>A0A392VY76_9FABA</name>
<dbReference type="AlphaFoldDB" id="A0A392VY76"/>
<reference evidence="2 3" key="1">
    <citation type="journal article" date="2018" name="Front. Plant Sci.">
        <title>Red Clover (Trifolium pratense) and Zigzag Clover (T. medium) - A Picture of Genomic Similarities and Differences.</title>
        <authorList>
            <person name="Dluhosova J."/>
            <person name="Istvanek J."/>
            <person name="Nedelnik J."/>
            <person name="Repkova J."/>
        </authorList>
    </citation>
    <scope>NUCLEOTIDE SEQUENCE [LARGE SCALE GENOMIC DNA]</scope>
    <source>
        <strain evidence="3">cv. 10/8</strain>
        <tissue evidence="2">Leaf</tissue>
    </source>
</reference>
<comment type="caution">
    <text evidence="2">The sequence shown here is derived from an EMBL/GenBank/DDBJ whole genome shotgun (WGS) entry which is preliminary data.</text>
</comment>
<accession>A0A392VY76</accession>
<sequence length="45" mass="5234">MVATSKDDEVKVWGDKKSSNLEDEKKEETSARRSTRMDPQQTYNN</sequence>
<evidence type="ECO:0000313" key="2">
    <source>
        <dbReference type="EMBL" id="MCI91410.1"/>
    </source>
</evidence>
<proteinExistence type="predicted"/>
<dbReference type="Proteomes" id="UP000265520">
    <property type="component" value="Unassembled WGS sequence"/>
</dbReference>
<organism evidence="2 3">
    <name type="scientific">Trifolium medium</name>
    <dbReference type="NCBI Taxonomy" id="97028"/>
    <lineage>
        <taxon>Eukaryota</taxon>
        <taxon>Viridiplantae</taxon>
        <taxon>Streptophyta</taxon>
        <taxon>Embryophyta</taxon>
        <taxon>Tracheophyta</taxon>
        <taxon>Spermatophyta</taxon>
        <taxon>Magnoliopsida</taxon>
        <taxon>eudicotyledons</taxon>
        <taxon>Gunneridae</taxon>
        <taxon>Pentapetalae</taxon>
        <taxon>rosids</taxon>
        <taxon>fabids</taxon>
        <taxon>Fabales</taxon>
        <taxon>Fabaceae</taxon>
        <taxon>Papilionoideae</taxon>
        <taxon>50 kb inversion clade</taxon>
        <taxon>NPAAA clade</taxon>
        <taxon>Hologalegina</taxon>
        <taxon>IRL clade</taxon>
        <taxon>Trifolieae</taxon>
        <taxon>Trifolium</taxon>
    </lineage>
</organism>
<keyword evidence="3" id="KW-1185">Reference proteome</keyword>
<feature type="compositionally biased region" description="Basic and acidic residues" evidence="1">
    <location>
        <begin position="1"/>
        <end position="31"/>
    </location>
</feature>